<dbReference type="Proteomes" id="UP000614469">
    <property type="component" value="Unassembled WGS sequence"/>
</dbReference>
<comment type="caution">
    <text evidence="1">The sequence shown here is derived from an EMBL/GenBank/DDBJ whole genome shotgun (WGS) entry which is preliminary data.</text>
</comment>
<name>A0A8J6NIK6_9CHLR</name>
<accession>A0A8J6NIK6</accession>
<gene>
    <name evidence="1" type="ORF">H8E29_06505</name>
</gene>
<evidence type="ECO:0000313" key="1">
    <source>
        <dbReference type="EMBL" id="MBC8334895.1"/>
    </source>
</evidence>
<dbReference type="AlphaFoldDB" id="A0A8J6NIK6"/>
<reference evidence="1 2" key="1">
    <citation type="submission" date="2020-08" db="EMBL/GenBank/DDBJ databases">
        <title>Bridging the membrane lipid divide: bacteria of the FCB group superphylum have the potential to synthesize archaeal ether lipids.</title>
        <authorList>
            <person name="Villanueva L."/>
            <person name="Von Meijenfeldt F.A.B."/>
            <person name="Westbye A.B."/>
            <person name="Yadav S."/>
            <person name="Hopmans E.C."/>
            <person name="Dutilh B.E."/>
            <person name="Sinninghe Damste J.S."/>
        </authorList>
    </citation>
    <scope>NUCLEOTIDE SEQUENCE [LARGE SCALE GENOMIC DNA]</scope>
    <source>
        <strain evidence="1">NIOZ-UU36</strain>
    </source>
</reference>
<evidence type="ECO:0000313" key="2">
    <source>
        <dbReference type="Proteomes" id="UP000614469"/>
    </source>
</evidence>
<sequence>MNRPVLYIAIITLVLAASGFLAVSGARRNVETQVVILSSTPVPTKISTPISDESARQEYEAAFKSVMLEWLNGYSKFERALPNFKNDILFTKDANWHLEIKNDLIEMTTAAEKMESLPPPPPELKELNQNLLGIAQSTKNLEQSWILMTSNPGDPTYSDGISGAIDDINLYFNLMVEELEKISS</sequence>
<protein>
    <submittedName>
        <fullName evidence="1">Uncharacterized protein</fullName>
    </submittedName>
</protein>
<proteinExistence type="predicted"/>
<dbReference type="EMBL" id="JACNJN010000083">
    <property type="protein sequence ID" value="MBC8334895.1"/>
    <property type="molecule type" value="Genomic_DNA"/>
</dbReference>
<organism evidence="1 2">
    <name type="scientific">Candidatus Desulfolinea nitratireducens</name>
    <dbReference type="NCBI Taxonomy" id="2841698"/>
    <lineage>
        <taxon>Bacteria</taxon>
        <taxon>Bacillati</taxon>
        <taxon>Chloroflexota</taxon>
        <taxon>Anaerolineae</taxon>
        <taxon>Anaerolineales</taxon>
        <taxon>Anaerolineales incertae sedis</taxon>
        <taxon>Candidatus Desulfolinea</taxon>
    </lineage>
</organism>